<dbReference type="EMBL" id="CAJFCV020000004">
    <property type="protein sequence ID" value="CAG9115243.1"/>
    <property type="molecule type" value="Genomic_DNA"/>
</dbReference>
<dbReference type="EMBL" id="CAJFDI010000004">
    <property type="protein sequence ID" value="CAD5225956.1"/>
    <property type="molecule type" value="Genomic_DNA"/>
</dbReference>
<feature type="domain" description="Carboxylesterase type B" evidence="2">
    <location>
        <begin position="50"/>
        <end position="334"/>
    </location>
</feature>
<evidence type="ECO:0000313" key="3">
    <source>
        <dbReference type="EMBL" id="CAD5225956.1"/>
    </source>
</evidence>
<dbReference type="Pfam" id="PF00135">
    <property type="entry name" value="COesterase"/>
    <property type="match status" value="1"/>
</dbReference>
<accession>A0A811LG09</accession>
<evidence type="ECO:0000259" key="2">
    <source>
        <dbReference type="Pfam" id="PF00135"/>
    </source>
</evidence>
<dbReference type="InterPro" id="IPR002018">
    <property type="entry name" value="CarbesteraseB"/>
</dbReference>
<keyword evidence="1" id="KW-0812">Transmembrane</keyword>
<dbReference type="Gene3D" id="3.40.50.1820">
    <property type="entry name" value="alpha/beta hydrolase"/>
    <property type="match status" value="1"/>
</dbReference>
<evidence type="ECO:0000313" key="4">
    <source>
        <dbReference type="Proteomes" id="UP000659654"/>
    </source>
</evidence>
<proteinExistence type="predicted"/>
<name>A0A811LG09_BURXY</name>
<reference evidence="3" key="1">
    <citation type="submission" date="2020-09" db="EMBL/GenBank/DDBJ databases">
        <authorList>
            <person name="Kikuchi T."/>
        </authorList>
    </citation>
    <scope>NUCLEOTIDE SEQUENCE</scope>
    <source>
        <strain evidence="3">Ka4C1</strain>
    </source>
</reference>
<keyword evidence="1" id="KW-1133">Transmembrane helix</keyword>
<keyword evidence="4" id="KW-1185">Reference proteome</keyword>
<feature type="transmembrane region" description="Helical" evidence="1">
    <location>
        <begin position="20"/>
        <end position="38"/>
    </location>
</feature>
<dbReference type="Proteomes" id="UP000659654">
    <property type="component" value="Unassembled WGS sequence"/>
</dbReference>
<dbReference type="AlphaFoldDB" id="A0A811LG09"/>
<dbReference type="InterPro" id="IPR050309">
    <property type="entry name" value="Type-B_Carboxylest/Lipase"/>
</dbReference>
<dbReference type="PANTHER" id="PTHR11559">
    <property type="entry name" value="CARBOXYLESTERASE"/>
    <property type="match status" value="1"/>
</dbReference>
<comment type="caution">
    <text evidence="3">The sequence shown here is derived from an EMBL/GenBank/DDBJ whole genome shotgun (WGS) entry which is preliminary data.</text>
</comment>
<organism evidence="3 4">
    <name type="scientific">Bursaphelenchus xylophilus</name>
    <name type="common">Pinewood nematode worm</name>
    <name type="synonym">Aphelenchoides xylophilus</name>
    <dbReference type="NCBI Taxonomy" id="6326"/>
    <lineage>
        <taxon>Eukaryota</taxon>
        <taxon>Metazoa</taxon>
        <taxon>Ecdysozoa</taxon>
        <taxon>Nematoda</taxon>
        <taxon>Chromadorea</taxon>
        <taxon>Rhabditida</taxon>
        <taxon>Tylenchina</taxon>
        <taxon>Tylenchomorpha</taxon>
        <taxon>Aphelenchoidea</taxon>
        <taxon>Aphelenchoididae</taxon>
        <taxon>Bursaphelenchus</taxon>
    </lineage>
</organism>
<evidence type="ECO:0000256" key="1">
    <source>
        <dbReference type="SAM" id="Phobius"/>
    </source>
</evidence>
<keyword evidence="1" id="KW-0472">Membrane</keyword>
<dbReference type="InterPro" id="IPR029058">
    <property type="entry name" value="AB_hydrolase_fold"/>
</dbReference>
<sequence length="524" mass="59289">MAKPNALMGRPWEKSVRKAGFIAICVCFGLAIPLIFLWNSEKIGEQTLTKVNIGSTEIIGRKLQMTEGDYFTGIKYGDAERFGDPKLSPLDNPTVATFWPKDCFGKQNKKGAEDCLYLNLYRCRGVNFETKSDPLPVLVLINVGPNTQNLDPTLLTRILACRGMIIATIGYRKGGMGQFNLKNETDYTPPAVKDVELALKWIKDIIHAFHGDPNKVTVFGAGHGGKVVEFMSKDPRKDPLFQQVIQTQSALELPTLFRPINEFVKENSLMLAQKLNCTSITSMNNTTETEADQALRCLRRVDRKQLHDQLKTLDIRGDDWPLDQSAFYTNGRLIKQRYLPTLLGSCFWNPKNNKNDTKVLEDSLREVLVDLPDFKEFLYKQEIVEYYVEQFGGKTGLEQAMKQIRFDFHTLSGLLLRALEGETTTHYFHSTGFCIENLLFNSNNDHRNVKAQHFFADAVASFVHTGDPNPPNNPFWPRFVTNSTATILSMSDKGFVVSRNPFPLITNFWLCKMAQFTGLNPICG</sequence>
<dbReference type="Proteomes" id="UP000582659">
    <property type="component" value="Unassembled WGS sequence"/>
</dbReference>
<dbReference type="SUPFAM" id="SSF53474">
    <property type="entry name" value="alpha/beta-Hydrolases"/>
    <property type="match status" value="1"/>
</dbReference>
<protein>
    <submittedName>
        <fullName evidence="3">(pine wood nematode) hypothetical protein</fullName>
    </submittedName>
</protein>
<dbReference type="OrthoDB" id="5845259at2759"/>
<gene>
    <name evidence="3" type="ORF">BXYJ_LOCUS8804</name>
</gene>
<dbReference type="SMR" id="A0A811LG09"/>